<dbReference type="EMBL" id="CP041235">
    <property type="protein sequence ID" value="QOP43992.1"/>
    <property type="molecule type" value="Genomic_DNA"/>
</dbReference>
<evidence type="ECO:0000313" key="3">
    <source>
        <dbReference type="Proteomes" id="UP000593719"/>
    </source>
</evidence>
<protein>
    <submittedName>
        <fullName evidence="2">Cytochrome C</fullName>
    </submittedName>
</protein>
<evidence type="ECO:0000256" key="1">
    <source>
        <dbReference type="SAM" id="SignalP"/>
    </source>
</evidence>
<dbReference type="Proteomes" id="UP000593719">
    <property type="component" value="Chromosome"/>
</dbReference>
<evidence type="ECO:0000313" key="2">
    <source>
        <dbReference type="EMBL" id="QOP43992.1"/>
    </source>
</evidence>
<name>A0A7M1B5M0_9BACT</name>
<feature type="signal peptide" evidence="1">
    <location>
        <begin position="1"/>
        <end position="20"/>
    </location>
</feature>
<organism evidence="2 3">
    <name type="scientific">Sulfurimonas sediminis</name>
    <dbReference type="NCBI Taxonomy" id="2590020"/>
    <lineage>
        <taxon>Bacteria</taxon>
        <taxon>Pseudomonadati</taxon>
        <taxon>Campylobacterota</taxon>
        <taxon>Epsilonproteobacteria</taxon>
        <taxon>Campylobacterales</taxon>
        <taxon>Sulfurimonadaceae</taxon>
        <taxon>Sulfurimonas</taxon>
    </lineage>
</organism>
<dbReference type="InterPro" id="IPR018588">
    <property type="entry name" value="Dihaem_cytochrome-c"/>
</dbReference>
<gene>
    <name evidence="2" type="ORF">FJR45_08565</name>
</gene>
<dbReference type="AlphaFoldDB" id="A0A7M1B5M0"/>
<feature type="chain" id="PRO_5032530379" evidence="1">
    <location>
        <begin position="21"/>
        <end position="179"/>
    </location>
</feature>
<proteinExistence type="predicted"/>
<sequence>MKKIVILMICNGLVFAGGMAYNQVTDFREKKSNSKEKALYINECGSCHMPYQPQFLPKKSWIKMMKNLDNHFKTDATVEPEDYKNLKDFLLKNASDSKESKRVGKYYRKIANSIPKHKTLLRISNAPYFQKEHREFPKKYITQKEVKSIANCIACHKDAEKGTYQERSIFIPNYGRWDD</sequence>
<dbReference type="SUPFAM" id="SSF48695">
    <property type="entry name" value="Multiheme cytochromes"/>
    <property type="match status" value="1"/>
</dbReference>
<keyword evidence="3" id="KW-1185">Reference proteome</keyword>
<keyword evidence="1" id="KW-0732">Signal</keyword>
<accession>A0A7M1B5M0</accession>
<dbReference type="Pfam" id="PF09626">
    <property type="entry name" value="DHC"/>
    <property type="match status" value="1"/>
</dbReference>
<dbReference type="InterPro" id="IPR036280">
    <property type="entry name" value="Multihaem_cyt_sf"/>
</dbReference>
<dbReference type="KEGG" id="ssei:FJR45_08565"/>
<reference evidence="2 3" key="1">
    <citation type="submission" date="2019-06" db="EMBL/GenBank/DDBJ databases">
        <title>Sulfurimonas gotlandica sp. nov., a chemoautotrophic and psychrotolerant epsilonproteobacterium isolated from a pelagic redoxcline, and an emended description of the genus Sulfurimonas.</title>
        <authorList>
            <person name="Wang S."/>
            <person name="Jiang L."/>
            <person name="Shao Z."/>
        </authorList>
    </citation>
    <scope>NUCLEOTIDE SEQUENCE [LARGE SCALE GENOMIC DNA]</scope>
    <source>
        <strain evidence="2 3">S2-6</strain>
    </source>
</reference>
<dbReference type="RefSeq" id="WP_193150174.1">
    <property type="nucleotide sequence ID" value="NZ_CP041235.1"/>
</dbReference>